<name>A0A1B2DJT3_9BACL</name>
<organism evidence="3">
    <name type="scientific">Paenibacillus sp. BIHB 4019</name>
    <dbReference type="NCBI Taxonomy" id="1870819"/>
    <lineage>
        <taxon>Bacteria</taxon>
        <taxon>Bacillati</taxon>
        <taxon>Bacillota</taxon>
        <taxon>Bacilli</taxon>
        <taxon>Bacillales</taxon>
        <taxon>Paenibacillaceae</taxon>
        <taxon>Paenibacillus</taxon>
    </lineage>
</organism>
<dbReference type="AlphaFoldDB" id="A0A1B2DJT3"/>
<dbReference type="EMBL" id="CP016808">
    <property type="protein sequence ID" value="ANY67982.1"/>
    <property type="molecule type" value="Genomic_DNA"/>
</dbReference>
<keyword evidence="1" id="KW-0812">Transmembrane</keyword>
<proteinExistence type="predicted"/>
<dbReference type="PANTHER" id="PTHR43130">
    <property type="entry name" value="ARAC-FAMILY TRANSCRIPTIONAL REGULATOR"/>
    <property type="match status" value="1"/>
</dbReference>
<evidence type="ECO:0000313" key="3">
    <source>
        <dbReference type="EMBL" id="ANY67982.1"/>
    </source>
</evidence>
<feature type="transmembrane region" description="Helical" evidence="1">
    <location>
        <begin position="422"/>
        <end position="440"/>
    </location>
</feature>
<gene>
    <name evidence="3" type="ORF">BBD42_16995</name>
</gene>
<dbReference type="Gene3D" id="3.40.50.880">
    <property type="match status" value="2"/>
</dbReference>
<dbReference type="PANTHER" id="PTHR43130:SF3">
    <property type="entry name" value="HTH-TYPE TRANSCRIPTIONAL REGULATOR RV1931C"/>
    <property type="match status" value="1"/>
</dbReference>
<keyword evidence="1" id="KW-1133">Transmembrane helix</keyword>
<evidence type="ECO:0000256" key="1">
    <source>
        <dbReference type="SAM" id="Phobius"/>
    </source>
</evidence>
<reference evidence="3" key="1">
    <citation type="submission" date="2016-08" db="EMBL/GenBank/DDBJ databases">
        <title>Complete Genome Seqeunce of Paenibacillus sp. BIHB 4019 from tea rhizoplane.</title>
        <authorList>
            <person name="Thakur R."/>
            <person name="Swarnkar M.K."/>
            <person name="Gulati A."/>
        </authorList>
    </citation>
    <scope>NUCLEOTIDE SEQUENCE [LARGE SCALE GENOMIC DNA]</scope>
    <source>
        <strain evidence="3">BIHB4019</strain>
    </source>
</reference>
<dbReference type="SUPFAM" id="SSF52317">
    <property type="entry name" value="Class I glutamine amidotransferase-like"/>
    <property type="match status" value="1"/>
</dbReference>
<keyword evidence="1" id="KW-0472">Membrane</keyword>
<dbReference type="RefSeq" id="WP_099519151.1">
    <property type="nucleotide sequence ID" value="NZ_CP016808.1"/>
</dbReference>
<evidence type="ECO:0000259" key="2">
    <source>
        <dbReference type="Pfam" id="PF01965"/>
    </source>
</evidence>
<accession>A0A1B2DJT3</accession>
<dbReference type="GO" id="GO:0006355">
    <property type="term" value="P:regulation of DNA-templated transcription"/>
    <property type="evidence" value="ECO:0007669"/>
    <property type="project" value="TreeGrafter"/>
</dbReference>
<dbReference type="InterPro" id="IPR029062">
    <property type="entry name" value="Class_I_gatase-like"/>
</dbReference>
<feature type="domain" description="DJ-1/PfpI" evidence="2">
    <location>
        <begin position="59"/>
        <end position="225"/>
    </location>
</feature>
<dbReference type="InterPro" id="IPR002818">
    <property type="entry name" value="DJ-1/PfpI"/>
</dbReference>
<protein>
    <submittedName>
        <fullName evidence="3">DJ-1/PfpI family protein</fullName>
    </submittedName>
</protein>
<dbReference type="Pfam" id="PF01965">
    <property type="entry name" value="DJ-1_PfpI"/>
    <property type="match status" value="1"/>
</dbReference>
<dbReference type="InterPro" id="IPR052158">
    <property type="entry name" value="INH-QAR"/>
</dbReference>
<sequence>MKVVLRIIVCLCLLVVPVGVAGAAGYVYTMNDVMSLYDKNTPSLQNVKALPYDSGKPTVAVLLSAEVTEVFDFLVPYEMFAMTEAYNVYGVAPDRGIKSLTGGLDVVPHYSFEEMDHLLNGSPDIIVIPFMPMLDENKYAPVREWIKKHASDQTILLSICNGAENLADTGLLSGKSATTHWGDIGRLIKTYPDIDWKKNQRYVPVDHIVSSAGLTSGIDATLYVISQQLGEPAAAKVADEMNYPSYAYVQNPEMDPFSTGLSDLTYVVNNAYQWHKVKAGVLLYNGVDELALSAAFDTYSASGTTKTITVSRFNEPIITKHQLTLVARNAINHAPKLDKMIVVGSEARTEAEQDIERWISSNKDTPLLMLHEGKAEQFAMEPAFEDLAKQEDVRTAQFATKRLEYRATEHLNLQGSSFSFEAFAVPAFIMLLSLLAAYYIDRRFFAKNTRQQK</sequence>